<organism evidence="2 3">
    <name type="scientific">Haloplanus rallus</name>
    <dbReference type="NCBI Taxonomy" id="1816183"/>
    <lineage>
        <taxon>Archaea</taxon>
        <taxon>Methanobacteriati</taxon>
        <taxon>Methanobacteriota</taxon>
        <taxon>Stenosarchaea group</taxon>
        <taxon>Halobacteria</taxon>
        <taxon>Halobacteriales</taxon>
        <taxon>Haloferacaceae</taxon>
        <taxon>Haloplanus</taxon>
    </lineage>
</organism>
<dbReference type="KEGG" id="hra:EI982_14610"/>
<reference evidence="2 3" key="1">
    <citation type="submission" date="2018-12" db="EMBL/GenBank/DDBJ databases">
        <title>Complete genome sequence of Haloplanus rallus MBLA0036.</title>
        <authorList>
            <person name="Nam Y.-d."/>
            <person name="Kang J."/>
            <person name="Chung W.-H."/>
            <person name="Park Y.S."/>
        </authorList>
    </citation>
    <scope>NUCLEOTIDE SEQUENCE [LARGE SCALE GENOMIC DNA]</scope>
    <source>
        <strain evidence="2 3">MBLA0036</strain>
    </source>
</reference>
<feature type="region of interest" description="Disordered" evidence="1">
    <location>
        <begin position="175"/>
        <end position="259"/>
    </location>
</feature>
<dbReference type="AlphaFoldDB" id="A0A6B9FG52"/>
<name>A0A6B9FG52_9EURY</name>
<protein>
    <submittedName>
        <fullName evidence="2">Uncharacterized protein</fullName>
    </submittedName>
</protein>
<dbReference type="RefSeq" id="WP_157690388.1">
    <property type="nucleotide sequence ID" value="NZ_CP034345.1"/>
</dbReference>
<evidence type="ECO:0000256" key="1">
    <source>
        <dbReference type="SAM" id="MobiDB-lite"/>
    </source>
</evidence>
<accession>A0A6B9FG52</accession>
<evidence type="ECO:0000313" key="3">
    <source>
        <dbReference type="Proteomes" id="UP000428325"/>
    </source>
</evidence>
<gene>
    <name evidence="2" type="ORF">EI982_14610</name>
</gene>
<feature type="compositionally biased region" description="Basic and acidic residues" evidence="1">
    <location>
        <begin position="11"/>
        <end position="31"/>
    </location>
</feature>
<proteinExistence type="predicted"/>
<feature type="compositionally biased region" description="Basic and acidic residues" evidence="1">
    <location>
        <begin position="43"/>
        <end position="58"/>
    </location>
</feature>
<feature type="compositionally biased region" description="Basic and acidic residues" evidence="1">
    <location>
        <begin position="95"/>
        <end position="117"/>
    </location>
</feature>
<dbReference type="Proteomes" id="UP000428325">
    <property type="component" value="Chromosome"/>
</dbReference>
<evidence type="ECO:0000313" key="2">
    <source>
        <dbReference type="EMBL" id="QGX95929.1"/>
    </source>
</evidence>
<feature type="compositionally biased region" description="Acidic residues" evidence="1">
    <location>
        <begin position="239"/>
        <end position="248"/>
    </location>
</feature>
<dbReference type="GeneID" id="43370802"/>
<dbReference type="EMBL" id="CP034345">
    <property type="protein sequence ID" value="QGX95929.1"/>
    <property type="molecule type" value="Genomic_DNA"/>
</dbReference>
<sequence>MARRKVGTRQRASDESESRLDALKRRVSELRSDDDDGPGGVDARTRGDYRTAVDAREVDVDDEDAAAANQGEFDDGVPTAEAPEQQTTLEKLKRRAADELKGRAGDKSAEEILRDLADDAQSPRRAPGTTGTQTEDIAKRATDAAAIRSPMGGSLRTIGDERVVTDMARAAAAEGNGMLTSDPGLTFRGGVSGRSPRADDTAFVGVGVGFGMEDRDESATGGELSVDDPFGLTGGGEPDRDDDDDDDVFPGLRLPGGDE</sequence>
<keyword evidence="3" id="KW-1185">Reference proteome</keyword>
<feature type="region of interest" description="Disordered" evidence="1">
    <location>
        <begin position="1"/>
        <end position="160"/>
    </location>
</feature>